<dbReference type="PROSITE" id="PS50109">
    <property type="entry name" value="HIS_KIN"/>
    <property type="match status" value="1"/>
</dbReference>
<evidence type="ECO:0000256" key="5">
    <source>
        <dbReference type="ARBA" id="ARBA00022679"/>
    </source>
</evidence>
<dbReference type="Gene3D" id="1.10.287.130">
    <property type="match status" value="1"/>
</dbReference>
<dbReference type="STRING" id="1515612.SKP52_05765"/>
<dbReference type="AlphaFoldDB" id="A0A0A7PFS1"/>
<dbReference type="PANTHER" id="PTHR45436">
    <property type="entry name" value="SENSOR HISTIDINE KINASE YKOH"/>
    <property type="match status" value="1"/>
</dbReference>
<dbReference type="SMART" id="SM00388">
    <property type="entry name" value="HisKA"/>
    <property type="match status" value="1"/>
</dbReference>
<evidence type="ECO:0000256" key="10">
    <source>
        <dbReference type="SAM" id="Phobius"/>
    </source>
</evidence>
<keyword evidence="4" id="KW-0597">Phosphoprotein</keyword>
<dbReference type="HOGENOM" id="CLU_818633_0_0_5"/>
<evidence type="ECO:0000313" key="12">
    <source>
        <dbReference type="EMBL" id="AJA08078.1"/>
    </source>
</evidence>
<evidence type="ECO:0000256" key="4">
    <source>
        <dbReference type="ARBA" id="ARBA00022553"/>
    </source>
</evidence>
<dbReference type="InterPro" id="IPR004358">
    <property type="entry name" value="Sig_transdc_His_kin-like_C"/>
</dbReference>
<dbReference type="InterPro" id="IPR036097">
    <property type="entry name" value="HisK_dim/P_sf"/>
</dbReference>
<gene>
    <name evidence="12" type="ORF">SKP52_05765</name>
</gene>
<dbReference type="GO" id="GO:0000155">
    <property type="term" value="F:phosphorelay sensor kinase activity"/>
    <property type="evidence" value="ECO:0007669"/>
    <property type="project" value="InterPro"/>
</dbReference>
<evidence type="ECO:0000256" key="8">
    <source>
        <dbReference type="ARBA" id="ARBA00022989"/>
    </source>
</evidence>
<dbReference type="EMBL" id="CP009122">
    <property type="protein sequence ID" value="AJA08078.1"/>
    <property type="molecule type" value="Genomic_DNA"/>
</dbReference>
<keyword evidence="8 10" id="KW-1133">Transmembrane helix</keyword>
<dbReference type="EC" id="2.7.13.3" evidence="3"/>
<keyword evidence="6 10" id="KW-0812">Transmembrane</keyword>
<evidence type="ECO:0000259" key="11">
    <source>
        <dbReference type="PROSITE" id="PS50109"/>
    </source>
</evidence>
<dbReference type="PANTHER" id="PTHR45436:SF5">
    <property type="entry name" value="SENSOR HISTIDINE KINASE TRCS"/>
    <property type="match status" value="1"/>
</dbReference>
<evidence type="ECO:0000256" key="1">
    <source>
        <dbReference type="ARBA" id="ARBA00000085"/>
    </source>
</evidence>
<dbReference type="InterPro" id="IPR003594">
    <property type="entry name" value="HATPase_dom"/>
</dbReference>
<evidence type="ECO:0000256" key="7">
    <source>
        <dbReference type="ARBA" id="ARBA00022777"/>
    </source>
</evidence>
<evidence type="ECO:0000313" key="13">
    <source>
        <dbReference type="Proteomes" id="UP000030907"/>
    </source>
</evidence>
<evidence type="ECO:0000256" key="3">
    <source>
        <dbReference type="ARBA" id="ARBA00012438"/>
    </source>
</evidence>
<comment type="catalytic activity">
    <reaction evidence="1">
        <text>ATP + protein L-histidine = ADP + protein N-phospho-L-histidine.</text>
        <dbReference type="EC" id="2.7.13.3"/>
    </reaction>
</comment>
<feature type="domain" description="Histidine kinase" evidence="11">
    <location>
        <begin position="139"/>
        <end position="322"/>
    </location>
</feature>
<accession>A0A0A7PFS1</accession>
<evidence type="ECO:0000256" key="2">
    <source>
        <dbReference type="ARBA" id="ARBA00004370"/>
    </source>
</evidence>
<dbReference type="KEGG" id="sphk:SKP52_05765"/>
<dbReference type="InterPro" id="IPR005467">
    <property type="entry name" value="His_kinase_dom"/>
</dbReference>
<comment type="subcellular location">
    <subcellularLocation>
        <location evidence="2">Membrane</location>
    </subcellularLocation>
</comment>
<dbReference type="InterPro" id="IPR003661">
    <property type="entry name" value="HisK_dim/P_dom"/>
</dbReference>
<dbReference type="RefSeq" id="WP_039572708.1">
    <property type="nucleotide sequence ID" value="NZ_CP009122.1"/>
</dbReference>
<sequence>MQQGRSIIDELRTGFAWMALTGSIVLAAFLVVDFELVRRDIRESYGHIGIVHEVIDHVIFPIIVLLAPLAIATRWLIARALKPLHDAAEFIHQATGRERGFRVTLADFPIEALPFAEAVNALLSRLDDAARRQEGFAADVAHEIKTPLAVAMLELERLKTTDADRVIAGLGGMNRLVEQLLVLAQLDAYAAAPQPFRPINLADAALEAIKLCAVDAAHKGVALAYRDEGGPMVMGRIEAVTAALRNLVENAVRVTAAGKEVVIMRGPGAHIRVVDGGPGIDPARLLALSDRFRRGEHASYGGAGLGLSIVARIMEVHGGAMRSHPDQPSIELDFDTIVAT</sequence>
<feature type="transmembrane region" description="Helical" evidence="10">
    <location>
        <begin position="15"/>
        <end position="37"/>
    </location>
</feature>
<evidence type="ECO:0000256" key="6">
    <source>
        <dbReference type="ARBA" id="ARBA00022692"/>
    </source>
</evidence>
<dbReference type="SUPFAM" id="SSF55874">
    <property type="entry name" value="ATPase domain of HSP90 chaperone/DNA topoisomerase II/histidine kinase"/>
    <property type="match status" value="1"/>
</dbReference>
<dbReference type="InterPro" id="IPR036890">
    <property type="entry name" value="HATPase_C_sf"/>
</dbReference>
<protein>
    <recommendedName>
        <fullName evidence="3">histidine kinase</fullName>
        <ecNumber evidence="3">2.7.13.3</ecNumber>
    </recommendedName>
</protein>
<dbReference type="Pfam" id="PF00512">
    <property type="entry name" value="HisKA"/>
    <property type="match status" value="1"/>
</dbReference>
<dbReference type="Pfam" id="PF02518">
    <property type="entry name" value="HATPase_c"/>
    <property type="match status" value="1"/>
</dbReference>
<dbReference type="InterPro" id="IPR050428">
    <property type="entry name" value="TCS_sensor_his_kinase"/>
</dbReference>
<dbReference type="SUPFAM" id="SSF47384">
    <property type="entry name" value="Homodimeric domain of signal transducing histidine kinase"/>
    <property type="match status" value="1"/>
</dbReference>
<keyword evidence="13" id="KW-1185">Reference proteome</keyword>
<dbReference type="Proteomes" id="UP000030907">
    <property type="component" value="Chromosome"/>
</dbReference>
<keyword evidence="5" id="KW-0808">Transferase</keyword>
<evidence type="ECO:0000256" key="9">
    <source>
        <dbReference type="ARBA" id="ARBA00023136"/>
    </source>
</evidence>
<organism evidence="12 13">
    <name type="scientific">Sphingopyxis fribergensis</name>
    <dbReference type="NCBI Taxonomy" id="1515612"/>
    <lineage>
        <taxon>Bacteria</taxon>
        <taxon>Pseudomonadati</taxon>
        <taxon>Pseudomonadota</taxon>
        <taxon>Alphaproteobacteria</taxon>
        <taxon>Sphingomonadales</taxon>
        <taxon>Sphingomonadaceae</taxon>
        <taxon>Sphingopyxis</taxon>
    </lineage>
</organism>
<dbReference type="GO" id="GO:0016020">
    <property type="term" value="C:membrane"/>
    <property type="evidence" value="ECO:0007669"/>
    <property type="project" value="UniProtKB-SubCell"/>
</dbReference>
<proteinExistence type="predicted"/>
<dbReference type="CDD" id="cd00082">
    <property type="entry name" value="HisKA"/>
    <property type="match status" value="1"/>
</dbReference>
<keyword evidence="9 10" id="KW-0472">Membrane</keyword>
<feature type="transmembrane region" description="Helical" evidence="10">
    <location>
        <begin position="58"/>
        <end position="77"/>
    </location>
</feature>
<name>A0A0A7PFS1_9SPHN</name>
<reference evidence="12 13" key="1">
    <citation type="journal article" date="2015" name="Int. J. Syst. Evol. Microbiol.">
        <title>Description of Sphingopyxis fribergensis sp. nov. - a soil bacterium with the ability to degrade styrene and phenylacetic acid.</title>
        <authorList>
            <person name="Oelschlagel M."/>
            <person name="Ruckert C."/>
            <person name="Kalinowski J."/>
            <person name="Schmidt G."/>
            <person name="Schlomann M."/>
            <person name="Tischler D."/>
        </authorList>
    </citation>
    <scope>NUCLEOTIDE SEQUENCE [LARGE SCALE GENOMIC DNA]</scope>
    <source>
        <strain evidence="12 13">Kp5.2</strain>
    </source>
</reference>
<keyword evidence="7 12" id="KW-0418">Kinase</keyword>
<dbReference type="PRINTS" id="PR00344">
    <property type="entry name" value="BCTRLSENSOR"/>
</dbReference>
<dbReference type="Gene3D" id="3.30.565.10">
    <property type="entry name" value="Histidine kinase-like ATPase, C-terminal domain"/>
    <property type="match status" value="1"/>
</dbReference>
<dbReference type="SMART" id="SM00387">
    <property type="entry name" value="HATPase_c"/>
    <property type="match status" value="1"/>
</dbReference>